<evidence type="ECO:0000313" key="4">
    <source>
        <dbReference type="EMBL" id="AIC93256.1"/>
    </source>
</evidence>
<feature type="domain" description="N-acetyltransferase" evidence="3">
    <location>
        <begin position="1"/>
        <end position="160"/>
    </location>
</feature>
<dbReference type="HOGENOM" id="CLU_013985_18_3_9"/>
<dbReference type="Gene3D" id="3.40.630.30">
    <property type="match status" value="1"/>
</dbReference>
<evidence type="ECO:0000259" key="3">
    <source>
        <dbReference type="PROSITE" id="PS51186"/>
    </source>
</evidence>
<organism evidence="4 5">
    <name type="scientific">Shouchella lehensis G1</name>
    <dbReference type="NCBI Taxonomy" id="1246626"/>
    <lineage>
        <taxon>Bacteria</taxon>
        <taxon>Bacillati</taxon>
        <taxon>Bacillota</taxon>
        <taxon>Bacilli</taxon>
        <taxon>Bacillales</taxon>
        <taxon>Bacillaceae</taxon>
        <taxon>Shouchella</taxon>
    </lineage>
</organism>
<dbReference type="PROSITE" id="PS51186">
    <property type="entry name" value="GNAT"/>
    <property type="match status" value="1"/>
</dbReference>
<proteinExistence type="predicted"/>
<dbReference type="OrthoDB" id="794462at2"/>
<dbReference type="SUPFAM" id="SSF55729">
    <property type="entry name" value="Acyl-CoA N-acyltransferases (Nat)"/>
    <property type="match status" value="1"/>
</dbReference>
<dbReference type="Proteomes" id="UP000027142">
    <property type="component" value="Chromosome"/>
</dbReference>
<accession>A0A060LPJ6</accession>
<evidence type="ECO:0000313" key="5">
    <source>
        <dbReference type="Proteomes" id="UP000027142"/>
    </source>
</evidence>
<dbReference type="CDD" id="cd04301">
    <property type="entry name" value="NAT_SF"/>
    <property type="match status" value="1"/>
</dbReference>
<dbReference type="GO" id="GO:0016747">
    <property type="term" value="F:acyltransferase activity, transferring groups other than amino-acyl groups"/>
    <property type="evidence" value="ECO:0007669"/>
    <property type="project" value="InterPro"/>
</dbReference>
<dbReference type="Pfam" id="PF13673">
    <property type="entry name" value="Acetyltransf_10"/>
    <property type="match status" value="1"/>
</dbReference>
<dbReference type="PATRIC" id="fig|1246626.3.peg.644"/>
<dbReference type="AlphaFoldDB" id="A0A060LPJ6"/>
<evidence type="ECO:0000256" key="1">
    <source>
        <dbReference type="ARBA" id="ARBA00022679"/>
    </source>
</evidence>
<sequence length="163" mass="19108">MHIRDMKKRDIHAIRALATKTWKATYTPQIPDDIQKKVIRDAYSSHEMNRRFRSSITLVAEEHGRIHGYAFFSREKYSEHNAYLESLYVDPDQQGRGIGRSLLHTGLRRFEQPDHCRLIVYKGNKSVHFYTNEGFERTGERTGDFFGYPVTLIEMEKKLNGKG</sequence>
<protein>
    <submittedName>
        <fullName evidence="4">Acetyltransferase</fullName>
    </submittedName>
</protein>
<dbReference type="KEGG" id="ble:BleG1_0648"/>
<name>A0A060LPJ6_9BACI</name>
<keyword evidence="5" id="KW-1185">Reference proteome</keyword>
<reference evidence="4 5" key="1">
    <citation type="journal article" date="2014" name="Gene">
        <title>A comparative genomic analysis of the alkalitolerant soil bacterium Bacillus lehensis G1.</title>
        <authorList>
            <person name="Noor Y.M."/>
            <person name="Samsulrizal N.H."/>
            <person name="Jema'on N.A."/>
            <person name="Low K.O."/>
            <person name="Ramli A.N."/>
            <person name="Alias N.I."/>
            <person name="Damis S.I."/>
            <person name="Fuzi S.F."/>
            <person name="Isa M.N."/>
            <person name="Murad A.M."/>
            <person name="Raih M.F."/>
            <person name="Bakar F.D."/>
            <person name="Najimudin N."/>
            <person name="Mahadi N.M."/>
            <person name="Illias R.M."/>
        </authorList>
    </citation>
    <scope>NUCLEOTIDE SEQUENCE [LARGE SCALE GENOMIC DNA]</scope>
    <source>
        <strain evidence="4 5">G1</strain>
    </source>
</reference>
<keyword evidence="2" id="KW-0012">Acyltransferase</keyword>
<dbReference type="EMBL" id="CP003923">
    <property type="protein sequence ID" value="AIC93256.1"/>
    <property type="molecule type" value="Genomic_DNA"/>
</dbReference>
<keyword evidence="1 4" id="KW-0808">Transferase</keyword>
<dbReference type="InterPro" id="IPR000182">
    <property type="entry name" value="GNAT_dom"/>
</dbReference>
<dbReference type="STRING" id="1246626.BleG1_0648"/>
<gene>
    <name evidence="4" type="ORF">BleG1_0648</name>
</gene>
<dbReference type="PANTHER" id="PTHR43877">
    <property type="entry name" value="AMINOALKYLPHOSPHONATE N-ACETYLTRANSFERASE-RELATED-RELATED"/>
    <property type="match status" value="1"/>
</dbReference>
<dbReference type="InterPro" id="IPR016181">
    <property type="entry name" value="Acyl_CoA_acyltransferase"/>
</dbReference>
<dbReference type="eggNOG" id="COG1247">
    <property type="taxonomic scope" value="Bacteria"/>
</dbReference>
<evidence type="ECO:0000256" key="2">
    <source>
        <dbReference type="ARBA" id="ARBA00023315"/>
    </source>
</evidence>
<dbReference type="InterPro" id="IPR050832">
    <property type="entry name" value="Bact_Acetyltransf"/>
</dbReference>
<dbReference type="RefSeq" id="WP_051667305.1">
    <property type="nucleotide sequence ID" value="NZ_CP003923.1"/>
</dbReference>